<feature type="compositionally biased region" description="Polar residues" evidence="7">
    <location>
        <begin position="693"/>
        <end position="719"/>
    </location>
</feature>
<feature type="coiled-coil region" evidence="6">
    <location>
        <begin position="304"/>
        <end position="350"/>
    </location>
</feature>
<feature type="region of interest" description="Disordered" evidence="7">
    <location>
        <begin position="576"/>
        <end position="648"/>
    </location>
</feature>
<feature type="compositionally biased region" description="Polar residues" evidence="7">
    <location>
        <begin position="20"/>
        <end position="56"/>
    </location>
</feature>
<evidence type="ECO:0000313" key="8">
    <source>
        <dbReference type="EMBL" id="KAF2756753.1"/>
    </source>
</evidence>
<dbReference type="GO" id="GO:0005654">
    <property type="term" value="C:nucleoplasm"/>
    <property type="evidence" value="ECO:0007669"/>
    <property type="project" value="UniProtKB-ARBA"/>
</dbReference>
<feature type="coiled-coil region" evidence="6">
    <location>
        <begin position="406"/>
        <end position="433"/>
    </location>
</feature>
<dbReference type="GeneID" id="54488277"/>
<feature type="compositionally biased region" description="Basic and acidic residues" evidence="7">
    <location>
        <begin position="134"/>
        <end position="150"/>
    </location>
</feature>
<dbReference type="PANTHER" id="PTHR21964">
    <property type="entry name" value="BREAST CANCER METASTASIS-SUPPRESSOR 1"/>
    <property type="match status" value="1"/>
</dbReference>
<feature type="compositionally biased region" description="Polar residues" evidence="7">
    <location>
        <begin position="107"/>
        <end position="121"/>
    </location>
</feature>
<feature type="compositionally biased region" description="Basic residues" evidence="7">
    <location>
        <begin position="260"/>
        <end position="270"/>
    </location>
</feature>
<dbReference type="InterPro" id="IPR013907">
    <property type="entry name" value="Sds3"/>
</dbReference>
<proteinExistence type="predicted"/>
<keyword evidence="9" id="KW-1185">Reference proteome</keyword>
<evidence type="ECO:0000256" key="4">
    <source>
        <dbReference type="ARBA" id="ARBA00023163"/>
    </source>
</evidence>
<evidence type="ECO:0000256" key="3">
    <source>
        <dbReference type="ARBA" id="ARBA00023015"/>
    </source>
</evidence>
<feature type="compositionally biased region" description="Acidic residues" evidence="7">
    <location>
        <begin position="286"/>
        <end position="301"/>
    </location>
</feature>
<sequence length="719" mass="78702">MSELAVPIPVSANMPRSDRQASTSPDLPDTQSPPDHTMNITTSLDIRSDADTSSLSDFAEGSEDHEDPVPFSSTASNVEENDSEAETERLENTPRKPLATGLYIANVGTNLSRLSTPTPMETRSPPESPITPVEETKVPTLDDKGGDEHALGVQQSLATISEAAPMVDNSSRKRKRSTPEDQKRPATGSDEPAPKRSGSFRADLNGNKSHIMNTFADVEVPDDTGEHEHTTRPTEDPEVELGEDTTETAEEVAETATRLPRSRKGKRKGKKIVETTEKEPPLDSGDIPDVEDADNGEEEDDAALDEELAKKKDAMDKLSSIREKFIVFREKVLEEQLNNVNLEIESLEAAEPTHTDFLAMLKCIDERRDEKIAHENKLLSYKVKTLKRTTIAERHQIQSQYFQSVRDIKDRSMEACQKRLNQLQKERRRVGTEEVDYALLFNPKRSDQIRHQTAINREVSILAGVAKYRGFPAAPDVTVARDSEVDDDLKAMNIQKDPVTQTAMNAYPAIVSNTMRAGNQVADESFLQRNPWANPQHPAHQLQANIATSSHPRFNPLVTPASQKRTVDITAPNGSVSTIEAASNPPSSAAGPGQNGSEPVRARKNESSSPILPFKRPSNHETPRMTPSASRAYSNNSSPVPNNWKNSHKDSTVEYSYASPMTNKGTDNQRTFGLANAAASAMAAGHEHPLGGSSRNKTPMGQRSSGLSVGTAGNSAFGR</sequence>
<dbReference type="OrthoDB" id="20886at2759"/>
<dbReference type="EMBL" id="ML996575">
    <property type="protein sequence ID" value="KAF2756753.1"/>
    <property type="molecule type" value="Genomic_DNA"/>
</dbReference>
<comment type="subcellular location">
    <subcellularLocation>
        <location evidence="1">Nucleus</location>
    </subcellularLocation>
</comment>
<organism evidence="8 9">
    <name type="scientific">Pseudovirgaria hyperparasitica</name>
    <dbReference type="NCBI Taxonomy" id="470096"/>
    <lineage>
        <taxon>Eukaryota</taxon>
        <taxon>Fungi</taxon>
        <taxon>Dikarya</taxon>
        <taxon>Ascomycota</taxon>
        <taxon>Pezizomycotina</taxon>
        <taxon>Dothideomycetes</taxon>
        <taxon>Dothideomycetes incertae sedis</taxon>
        <taxon>Acrospermales</taxon>
        <taxon>Acrospermaceae</taxon>
        <taxon>Pseudovirgaria</taxon>
    </lineage>
</organism>
<evidence type="ECO:0000256" key="2">
    <source>
        <dbReference type="ARBA" id="ARBA00022491"/>
    </source>
</evidence>
<evidence type="ECO:0000256" key="5">
    <source>
        <dbReference type="ARBA" id="ARBA00023242"/>
    </source>
</evidence>
<feature type="compositionally biased region" description="Polar residues" evidence="7">
    <location>
        <begin position="625"/>
        <end position="645"/>
    </location>
</feature>
<dbReference type="Proteomes" id="UP000799437">
    <property type="component" value="Unassembled WGS sequence"/>
</dbReference>
<evidence type="ECO:0000256" key="6">
    <source>
        <dbReference type="SAM" id="Coils"/>
    </source>
</evidence>
<evidence type="ECO:0000256" key="7">
    <source>
        <dbReference type="SAM" id="MobiDB-lite"/>
    </source>
</evidence>
<keyword evidence="4" id="KW-0804">Transcription</keyword>
<evidence type="ECO:0000313" key="9">
    <source>
        <dbReference type="Proteomes" id="UP000799437"/>
    </source>
</evidence>
<feature type="compositionally biased region" description="Basic and acidic residues" evidence="7">
    <location>
        <begin position="271"/>
        <end position="281"/>
    </location>
</feature>
<keyword evidence="6" id="KW-0175">Coiled coil</keyword>
<dbReference type="GO" id="GO:0010468">
    <property type="term" value="P:regulation of gene expression"/>
    <property type="evidence" value="ECO:0007669"/>
    <property type="project" value="UniProtKB-ARBA"/>
</dbReference>
<feature type="compositionally biased region" description="Acidic residues" evidence="7">
    <location>
        <begin position="236"/>
        <end position="253"/>
    </location>
</feature>
<reference evidence="8" key="1">
    <citation type="journal article" date="2020" name="Stud. Mycol.">
        <title>101 Dothideomycetes genomes: a test case for predicting lifestyles and emergence of pathogens.</title>
        <authorList>
            <person name="Haridas S."/>
            <person name="Albert R."/>
            <person name="Binder M."/>
            <person name="Bloem J."/>
            <person name="Labutti K."/>
            <person name="Salamov A."/>
            <person name="Andreopoulos B."/>
            <person name="Baker S."/>
            <person name="Barry K."/>
            <person name="Bills G."/>
            <person name="Bluhm B."/>
            <person name="Cannon C."/>
            <person name="Castanera R."/>
            <person name="Culley D."/>
            <person name="Daum C."/>
            <person name="Ezra D."/>
            <person name="Gonzalez J."/>
            <person name="Henrissat B."/>
            <person name="Kuo A."/>
            <person name="Liang C."/>
            <person name="Lipzen A."/>
            <person name="Lutzoni F."/>
            <person name="Magnuson J."/>
            <person name="Mondo S."/>
            <person name="Nolan M."/>
            <person name="Ohm R."/>
            <person name="Pangilinan J."/>
            <person name="Park H.-J."/>
            <person name="Ramirez L."/>
            <person name="Alfaro M."/>
            <person name="Sun H."/>
            <person name="Tritt A."/>
            <person name="Yoshinaga Y."/>
            <person name="Zwiers L.-H."/>
            <person name="Turgeon B."/>
            <person name="Goodwin S."/>
            <person name="Spatafora J."/>
            <person name="Crous P."/>
            <person name="Grigoriev I."/>
        </authorList>
    </citation>
    <scope>NUCLEOTIDE SEQUENCE</scope>
    <source>
        <strain evidence="8">CBS 121739</strain>
    </source>
</reference>
<evidence type="ECO:0008006" key="10">
    <source>
        <dbReference type="Google" id="ProtNLM"/>
    </source>
</evidence>
<feature type="region of interest" description="Disordered" evidence="7">
    <location>
        <begin position="678"/>
        <end position="719"/>
    </location>
</feature>
<dbReference type="AlphaFoldDB" id="A0A6A6W2F4"/>
<protein>
    <recommendedName>
        <fullName evidence="10">Transcriptional regulatory protein DEP1</fullName>
    </recommendedName>
</protein>
<keyword evidence="3" id="KW-0805">Transcription regulation</keyword>
<feature type="region of interest" description="Disordered" evidence="7">
    <location>
        <begin position="1"/>
        <end position="301"/>
    </location>
</feature>
<feature type="compositionally biased region" description="Low complexity" evidence="7">
    <location>
        <begin position="581"/>
        <end position="592"/>
    </location>
</feature>
<name>A0A6A6W2F4_9PEZI</name>
<gene>
    <name evidence="8" type="ORF">EJ05DRAFT_502246</name>
</gene>
<evidence type="ECO:0000256" key="1">
    <source>
        <dbReference type="ARBA" id="ARBA00004123"/>
    </source>
</evidence>
<keyword evidence="2" id="KW-0678">Repressor</keyword>
<dbReference type="RefSeq" id="XP_033599204.1">
    <property type="nucleotide sequence ID" value="XM_033747223.1"/>
</dbReference>
<dbReference type="Pfam" id="PF08598">
    <property type="entry name" value="Sds3"/>
    <property type="match status" value="1"/>
</dbReference>
<accession>A0A6A6W2F4</accession>
<keyword evidence="5" id="KW-0539">Nucleus</keyword>
<dbReference type="SMART" id="SM01401">
    <property type="entry name" value="Sds3"/>
    <property type="match status" value="1"/>
</dbReference>
<feature type="compositionally biased region" description="Basic and acidic residues" evidence="7">
    <location>
        <begin position="224"/>
        <end position="235"/>
    </location>
</feature>